<protein>
    <submittedName>
        <fullName evidence="1">Cro/Cl family transcriptional regulator</fullName>
    </submittedName>
</protein>
<dbReference type="SUPFAM" id="SSF47413">
    <property type="entry name" value="lambda repressor-like DNA-binding domains"/>
    <property type="match status" value="1"/>
</dbReference>
<dbReference type="AlphaFoldDB" id="A0A151Y590"/>
<sequence>MSSPKDALEKAIKIAGNKSALARGLGITPWALSKWNFNKIPEDRCLPIEELTKSKVKAEQLRPDINWAFIRSTQNSNKPAIQ</sequence>
<dbReference type="OrthoDB" id="6446140at2"/>
<dbReference type="STRING" id="1806892.AZH43_07225"/>
<dbReference type="InterPro" id="IPR031856">
    <property type="entry name" value="YdaS_toxin-like"/>
</dbReference>
<keyword evidence="2" id="KW-1185">Reference proteome</keyword>
<accession>A0A151Y590</accession>
<dbReference type="Proteomes" id="UP000076276">
    <property type="component" value="Unassembled WGS sequence"/>
</dbReference>
<comment type="caution">
    <text evidence="1">The sequence shown here is derived from an EMBL/GenBank/DDBJ whole genome shotgun (WGS) entry which is preliminary data.</text>
</comment>
<reference evidence="1 2" key="1">
    <citation type="submission" date="2016-03" db="EMBL/GenBank/DDBJ databases">
        <title>Acinetobacter genomospecies 28 strain ANC 4149.</title>
        <authorList>
            <person name="Radolfova-Krizova L."/>
            <person name="Nemec A."/>
        </authorList>
    </citation>
    <scope>NUCLEOTIDE SEQUENCE [LARGE SCALE GENOMIC DNA]</scope>
    <source>
        <strain evidence="1 2">ANC 4149</strain>
    </source>
</reference>
<evidence type="ECO:0000313" key="2">
    <source>
        <dbReference type="Proteomes" id="UP000076276"/>
    </source>
</evidence>
<dbReference type="RefSeq" id="WP_067666529.1">
    <property type="nucleotide sequence ID" value="NZ_CBCSIK010000008.1"/>
</dbReference>
<dbReference type="EMBL" id="LUAW01000011">
    <property type="protein sequence ID" value="KYQ73211.1"/>
    <property type="molecule type" value="Genomic_DNA"/>
</dbReference>
<dbReference type="Pfam" id="PF15943">
    <property type="entry name" value="YdaS_toxin"/>
    <property type="match status" value="1"/>
</dbReference>
<dbReference type="InterPro" id="IPR010982">
    <property type="entry name" value="Lambda_DNA-bd_dom_sf"/>
</dbReference>
<evidence type="ECO:0000313" key="1">
    <source>
        <dbReference type="EMBL" id="KYQ73211.1"/>
    </source>
</evidence>
<dbReference type="Gene3D" id="1.10.260.40">
    <property type="entry name" value="lambda repressor-like DNA-binding domains"/>
    <property type="match status" value="1"/>
</dbReference>
<organism evidence="1 2">
    <name type="scientific">Acinetobacter pragensis</name>
    <dbReference type="NCBI Taxonomy" id="1806892"/>
    <lineage>
        <taxon>Bacteria</taxon>
        <taxon>Pseudomonadati</taxon>
        <taxon>Pseudomonadota</taxon>
        <taxon>Gammaproteobacteria</taxon>
        <taxon>Moraxellales</taxon>
        <taxon>Moraxellaceae</taxon>
        <taxon>Acinetobacter</taxon>
    </lineage>
</organism>
<proteinExistence type="predicted"/>
<dbReference type="GO" id="GO:0003677">
    <property type="term" value="F:DNA binding"/>
    <property type="evidence" value="ECO:0007669"/>
    <property type="project" value="InterPro"/>
</dbReference>
<gene>
    <name evidence="1" type="ORF">AZH43_07225</name>
</gene>
<name>A0A151Y590_9GAMM</name>